<keyword evidence="2" id="KW-0732">Signal</keyword>
<name>A0AAV9HS53_9PEZI</name>
<evidence type="ECO:0000313" key="3">
    <source>
        <dbReference type="EMBL" id="KAK4463594.1"/>
    </source>
</evidence>
<keyword evidence="4" id="KW-1185">Reference proteome</keyword>
<feature type="signal peptide" evidence="2">
    <location>
        <begin position="1"/>
        <end position="19"/>
    </location>
</feature>
<dbReference type="EMBL" id="MU864957">
    <property type="protein sequence ID" value="KAK4463594.1"/>
    <property type="molecule type" value="Genomic_DNA"/>
</dbReference>
<accession>A0AAV9HS53</accession>
<reference evidence="3" key="2">
    <citation type="submission" date="2023-06" db="EMBL/GenBank/DDBJ databases">
        <authorList>
            <consortium name="Lawrence Berkeley National Laboratory"/>
            <person name="Mondo S.J."/>
            <person name="Hensen N."/>
            <person name="Bonometti L."/>
            <person name="Westerberg I."/>
            <person name="Brannstrom I.O."/>
            <person name="Guillou S."/>
            <person name="Cros-Aarteil S."/>
            <person name="Calhoun S."/>
            <person name="Haridas S."/>
            <person name="Kuo A."/>
            <person name="Pangilinan J."/>
            <person name="Riley R."/>
            <person name="Labutti K."/>
            <person name="Andreopoulos B."/>
            <person name="Lipzen A."/>
            <person name="Chen C."/>
            <person name="Yanf M."/>
            <person name="Daum C."/>
            <person name="Ng V."/>
            <person name="Clum A."/>
            <person name="Steindorff A."/>
            <person name="Ohm R."/>
            <person name="Martin F."/>
            <person name="Silar P."/>
            <person name="Natvig D."/>
            <person name="Lalanne C."/>
            <person name="Gautier V."/>
            <person name="Ament-Velasquez S.L."/>
            <person name="Kruys A."/>
            <person name="Hutchinson M.I."/>
            <person name="Powell A.J."/>
            <person name="Barry K."/>
            <person name="Miller A.N."/>
            <person name="Grigoriev I.V."/>
            <person name="Debuchy R."/>
            <person name="Gladieux P."/>
            <person name="Thoren M.H."/>
            <person name="Johannesson H."/>
        </authorList>
    </citation>
    <scope>NUCLEOTIDE SEQUENCE</scope>
    <source>
        <strain evidence="3">PSN324</strain>
    </source>
</reference>
<proteinExistence type="predicted"/>
<feature type="compositionally biased region" description="Pro residues" evidence="1">
    <location>
        <begin position="232"/>
        <end position="246"/>
    </location>
</feature>
<organism evidence="3 4">
    <name type="scientific">Cladorrhinum samala</name>
    <dbReference type="NCBI Taxonomy" id="585594"/>
    <lineage>
        <taxon>Eukaryota</taxon>
        <taxon>Fungi</taxon>
        <taxon>Dikarya</taxon>
        <taxon>Ascomycota</taxon>
        <taxon>Pezizomycotina</taxon>
        <taxon>Sordariomycetes</taxon>
        <taxon>Sordariomycetidae</taxon>
        <taxon>Sordariales</taxon>
        <taxon>Podosporaceae</taxon>
        <taxon>Cladorrhinum</taxon>
    </lineage>
</organism>
<evidence type="ECO:0000256" key="2">
    <source>
        <dbReference type="SAM" id="SignalP"/>
    </source>
</evidence>
<feature type="chain" id="PRO_5043451709" evidence="2">
    <location>
        <begin position="20"/>
        <end position="424"/>
    </location>
</feature>
<feature type="compositionally biased region" description="Polar residues" evidence="1">
    <location>
        <begin position="220"/>
        <end position="230"/>
    </location>
</feature>
<dbReference type="Proteomes" id="UP001321749">
    <property type="component" value="Unassembled WGS sequence"/>
</dbReference>
<evidence type="ECO:0000256" key="1">
    <source>
        <dbReference type="SAM" id="MobiDB-lite"/>
    </source>
</evidence>
<reference evidence="3" key="1">
    <citation type="journal article" date="2023" name="Mol. Phylogenet. Evol.">
        <title>Genome-scale phylogeny and comparative genomics of the fungal order Sordariales.</title>
        <authorList>
            <person name="Hensen N."/>
            <person name="Bonometti L."/>
            <person name="Westerberg I."/>
            <person name="Brannstrom I.O."/>
            <person name="Guillou S."/>
            <person name="Cros-Aarteil S."/>
            <person name="Calhoun S."/>
            <person name="Haridas S."/>
            <person name="Kuo A."/>
            <person name="Mondo S."/>
            <person name="Pangilinan J."/>
            <person name="Riley R."/>
            <person name="LaButti K."/>
            <person name="Andreopoulos B."/>
            <person name="Lipzen A."/>
            <person name="Chen C."/>
            <person name="Yan M."/>
            <person name="Daum C."/>
            <person name="Ng V."/>
            <person name="Clum A."/>
            <person name="Steindorff A."/>
            <person name="Ohm R.A."/>
            <person name="Martin F."/>
            <person name="Silar P."/>
            <person name="Natvig D.O."/>
            <person name="Lalanne C."/>
            <person name="Gautier V."/>
            <person name="Ament-Velasquez S.L."/>
            <person name="Kruys A."/>
            <person name="Hutchinson M.I."/>
            <person name="Powell A.J."/>
            <person name="Barry K."/>
            <person name="Miller A.N."/>
            <person name="Grigoriev I.V."/>
            <person name="Debuchy R."/>
            <person name="Gladieux P."/>
            <person name="Hiltunen Thoren M."/>
            <person name="Johannesson H."/>
        </authorList>
    </citation>
    <scope>NUCLEOTIDE SEQUENCE</scope>
    <source>
        <strain evidence="3">PSN324</strain>
    </source>
</reference>
<feature type="compositionally biased region" description="Polar residues" evidence="1">
    <location>
        <begin position="251"/>
        <end position="261"/>
    </location>
</feature>
<feature type="compositionally biased region" description="Gly residues" evidence="1">
    <location>
        <begin position="265"/>
        <end position="293"/>
    </location>
</feature>
<feature type="region of interest" description="Disordered" evidence="1">
    <location>
        <begin position="217"/>
        <end position="293"/>
    </location>
</feature>
<sequence length="424" mass="43772">MLITLIFLVNTCLWAPALAAAGQAPDSCRSVGLDYTDNGSYLIDGSASGNFSFASSFEGTCEGLQQISPKLRDQDNNKQYSCSPISPSGVQISTCSIPYSRLTTGSWQIILPYPGAASSETRSFRLTVASPSTVVTTATRPSPATTTITSTTRTTLFITLPPTLSTIPCNTPATLTSTLRLPPTTVTEIRTVLEYSTTGKTTYPTTVTSTLIPTCRFPSASASSSQTQRVTRPPPATTTAPPPPPGLTGAWTFTVSGSTCVGNPPWGGNGGGRPGWGGGGGGGWGGGGGRGGGWGRGPPAWVTSQWGDGVGVGEGGSLPAWITCSTAWRGGRMARRTEGVVTATRTVGQTVYETITPPVRTVCVALPDKTEVVTVPGPRLTVLSIATSVTQVVETVFVTKTILTISNDMVSASACWNSGGVYGV</sequence>
<gene>
    <name evidence="3" type="ORF">QBC42DRAFT_285222</name>
</gene>
<dbReference type="AlphaFoldDB" id="A0AAV9HS53"/>
<protein>
    <submittedName>
        <fullName evidence="3">Uncharacterized protein</fullName>
    </submittedName>
</protein>
<comment type="caution">
    <text evidence="3">The sequence shown here is derived from an EMBL/GenBank/DDBJ whole genome shotgun (WGS) entry which is preliminary data.</text>
</comment>
<evidence type="ECO:0000313" key="4">
    <source>
        <dbReference type="Proteomes" id="UP001321749"/>
    </source>
</evidence>